<dbReference type="RefSeq" id="YP_009834516.1">
    <property type="nucleotide sequence ID" value="NC_048673.1"/>
</dbReference>
<dbReference type="Proteomes" id="UP000226092">
    <property type="component" value="Segment"/>
</dbReference>
<dbReference type="KEGG" id="vg:55604583"/>
<organism evidence="1 2">
    <name type="scientific">Aeromonas phage AS-zj</name>
    <dbReference type="NCBI Taxonomy" id="2024208"/>
    <lineage>
        <taxon>Viruses</taxon>
        <taxon>Duplodnaviria</taxon>
        <taxon>Heunggongvirae</taxon>
        <taxon>Uroviricota</taxon>
        <taxon>Caudoviricetes</taxon>
        <taxon>Pantevenvirales</taxon>
        <taxon>Straboviridae</taxon>
        <taxon>Emmerichvirinae</taxon>
        <taxon>Ceceduovirus</taxon>
        <taxon>Ceceduovirus aszj</taxon>
    </lineage>
</organism>
<evidence type="ECO:0000313" key="1">
    <source>
        <dbReference type="EMBL" id="ASU00336.1"/>
    </source>
</evidence>
<keyword evidence="2" id="KW-1185">Reference proteome</keyword>
<dbReference type="GeneID" id="55604583"/>
<accession>A0A223LEL8</accession>
<proteinExistence type="predicted"/>
<protein>
    <submittedName>
        <fullName evidence="1">Uncharacterized protein</fullName>
    </submittedName>
</protein>
<name>A0A223LEL8_9CAUD</name>
<reference evidence="1 2" key="1">
    <citation type="submission" date="2017-07" db="EMBL/GenBank/DDBJ databases">
        <title>In vitro design and evaluation of phage cocktails against multidrug-resistant Aeromonas salmonicida.</title>
        <authorList>
            <person name="Chen L."/>
            <person name="Yuan S."/>
            <person name="Ma Y."/>
        </authorList>
    </citation>
    <scope>NUCLEOTIDE SEQUENCE [LARGE SCALE GENOMIC DNA]</scope>
</reference>
<evidence type="ECO:0000313" key="2">
    <source>
        <dbReference type="Proteomes" id="UP000226092"/>
    </source>
</evidence>
<dbReference type="EMBL" id="MF448340">
    <property type="protein sequence ID" value="ASU00336.1"/>
    <property type="molecule type" value="Genomic_DNA"/>
</dbReference>
<sequence length="71" mass="8010">MDIETTYYAFVDKGYANPQSNLFDPVSKIPNVVYTPHTKLDGTYCKFEDGSGILYVYRGGADYDFIPKVSI</sequence>